<dbReference type="Proteomes" id="UP001157161">
    <property type="component" value="Unassembled WGS sequence"/>
</dbReference>
<sequence>MFGGVYDDAPAPERQVYGSLNHRRRPAGGSVRFGSAHLRLRGEVRDRLTFCYRDSVERPTVFGTAAHLPLPGPADRSSPGTSRRWCSIRRSAAPPWRSPQRVEPLWHCGARSGHAWDR</sequence>
<evidence type="ECO:0000313" key="2">
    <source>
        <dbReference type="EMBL" id="GMA31538.1"/>
    </source>
</evidence>
<keyword evidence="3" id="KW-1185">Reference proteome</keyword>
<gene>
    <name evidence="2" type="ORF">GCM10025875_15300</name>
</gene>
<reference evidence="2" key="1">
    <citation type="journal article" date="2014" name="Int. J. Syst. Evol. Microbiol.">
        <title>Complete genome sequence of Corynebacterium casei LMG S-19264T (=DSM 44701T), isolated from a smear-ripened cheese.</title>
        <authorList>
            <consortium name="US DOE Joint Genome Institute (JGI-PGF)"/>
            <person name="Walter F."/>
            <person name="Albersmeier A."/>
            <person name="Kalinowski J."/>
            <person name="Ruckert C."/>
        </authorList>
    </citation>
    <scope>NUCLEOTIDE SEQUENCE</scope>
    <source>
        <strain evidence="2">NBRC 112290</strain>
    </source>
</reference>
<accession>A0AA38CNX9</accession>
<dbReference type="RefSeq" id="WP_284250340.1">
    <property type="nucleotide sequence ID" value="NZ_BSUM01000001.1"/>
</dbReference>
<evidence type="ECO:0000313" key="3">
    <source>
        <dbReference type="Proteomes" id="UP001157161"/>
    </source>
</evidence>
<dbReference type="EMBL" id="BSUM01000001">
    <property type="protein sequence ID" value="GMA31538.1"/>
    <property type="molecule type" value="Genomic_DNA"/>
</dbReference>
<reference evidence="2" key="2">
    <citation type="submission" date="2023-02" db="EMBL/GenBank/DDBJ databases">
        <authorList>
            <person name="Sun Q."/>
            <person name="Mori K."/>
        </authorList>
    </citation>
    <scope>NUCLEOTIDE SEQUENCE</scope>
    <source>
        <strain evidence="2">NBRC 112290</strain>
    </source>
</reference>
<evidence type="ECO:0000256" key="1">
    <source>
        <dbReference type="SAM" id="MobiDB-lite"/>
    </source>
</evidence>
<dbReference type="AlphaFoldDB" id="A0AA38CNX9"/>
<comment type="caution">
    <text evidence="2">The sequence shown here is derived from an EMBL/GenBank/DDBJ whole genome shotgun (WGS) entry which is preliminary data.</text>
</comment>
<dbReference type="Pfam" id="PF12294">
    <property type="entry name" value="DUF3626"/>
    <property type="match status" value="1"/>
</dbReference>
<organism evidence="2 3">
    <name type="scientific">Litorihabitans aurantiacus</name>
    <dbReference type="NCBI Taxonomy" id="1930061"/>
    <lineage>
        <taxon>Bacteria</taxon>
        <taxon>Bacillati</taxon>
        <taxon>Actinomycetota</taxon>
        <taxon>Actinomycetes</taxon>
        <taxon>Micrococcales</taxon>
        <taxon>Beutenbergiaceae</taxon>
        <taxon>Litorihabitans</taxon>
    </lineage>
</organism>
<dbReference type="InterPro" id="IPR022074">
    <property type="entry name" value="DUF3626"/>
</dbReference>
<proteinExistence type="predicted"/>
<name>A0AA38CNX9_9MICO</name>
<feature type="region of interest" description="Disordered" evidence="1">
    <location>
        <begin position="64"/>
        <end position="85"/>
    </location>
</feature>
<protein>
    <submittedName>
        <fullName evidence="2">Uncharacterized protein</fullName>
    </submittedName>
</protein>